<accession>A0AA35X4V6</accession>
<feature type="domain" description="PARP catalytic" evidence="2">
    <location>
        <begin position="106"/>
        <end position="217"/>
    </location>
</feature>
<dbReference type="GO" id="GO:0003950">
    <property type="term" value="F:NAD+ poly-ADP-ribosyltransferase activity"/>
    <property type="evidence" value="ECO:0007669"/>
    <property type="project" value="InterPro"/>
</dbReference>
<dbReference type="Proteomes" id="UP001174909">
    <property type="component" value="Unassembled WGS sequence"/>
</dbReference>
<protein>
    <recommendedName>
        <fullName evidence="2">PARP catalytic domain-containing protein</fullName>
    </recommendedName>
</protein>
<feature type="region of interest" description="Disordered" evidence="1">
    <location>
        <begin position="1"/>
        <end position="81"/>
    </location>
</feature>
<dbReference type="AlphaFoldDB" id="A0AA35X4V6"/>
<feature type="compositionally biased region" description="Basic and acidic residues" evidence="1">
    <location>
        <begin position="1"/>
        <end position="36"/>
    </location>
</feature>
<organism evidence="3 4">
    <name type="scientific">Geodia barretti</name>
    <name type="common">Barrett's horny sponge</name>
    <dbReference type="NCBI Taxonomy" id="519541"/>
    <lineage>
        <taxon>Eukaryota</taxon>
        <taxon>Metazoa</taxon>
        <taxon>Porifera</taxon>
        <taxon>Demospongiae</taxon>
        <taxon>Heteroscleromorpha</taxon>
        <taxon>Tetractinellida</taxon>
        <taxon>Astrophorina</taxon>
        <taxon>Geodiidae</taxon>
        <taxon>Geodia</taxon>
    </lineage>
</organism>
<gene>
    <name evidence="3" type="ORF">GBAR_LOCUS21286</name>
</gene>
<dbReference type="Gene3D" id="3.90.228.10">
    <property type="match status" value="1"/>
</dbReference>
<dbReference type="EMBL" id="CASHTH010002982">
    <property type="protein sequence ID" value="CAI8038170.1"/>
    <property type="molecule type" value="Genomic_DNA"/>
</dbReference>
<name>A0AA35X4V6_GEOBA</name>
<dbReference type="Pfam" id="PF00644">
    <property type="entry name" value="PARP"/>
    <property type="match status" value="1"/>
</dbReference>
<comment type="caution">
    <text evidence="3">The sequence shown here is derived from an EMBL/GenBank/DDBJ whole genome shotgun (WGS) entry which is preliminary data.</text>
</comment>
<evidence type="ECO:0000259" key="2">
    <source>
        <dbReference type="Pfam" id="PF00644"/>
    </source>
</evidence>
<dbReference type="InterPro" id="IPR012317">
    <property type="entry name" value="Poly(ADP-ribose)pol_cat_dom"/>
</dbReference>
<sequence length="269" mass="30247">MPGLIETKREVGKRREKEERERMGRLQLEEALETRNKKTGVPGEIWDVLLPEDQSAEKTEREEEEDEMGAGRLPSGGGAMRDDVTFGPAHFVGSISNILSKFPDGFQIHRIENILRQDLARRFHRCRETMTSVLADSERKNPHMYDVQTHVAFHGTLTRSLPSIVERGLVIPGSGNSVKVRCGSSLGVGIYLSPSPAFSLSFTDSNRLIVCAALLGRVYRYGSIFTGRFHSSFNSLVCGEEWVFFNAAQVRGQLAQFNYHLDLCFRLLV</sequence>
<evidence type="ECO:0000313" key="3">
    <source>
        <dbReference type="EMBL" id="CAI8038170.1"/>
    </source>
</evidence>
<evidence type="ECO:0000313" key="4">
    <source>
        <dbReference type="Proteomes" id="UP001174909"/>
    </source>
</evidence>
<proteinExistence type="predicted"/>
<evidence type="ECO:0000256" key="1">
    <source>
        <dbReference type="SAM" id="MobiDB-lite"/>
    </source>
</evidence>
<dbReference type="SUPFAM" id="SSF56399">
    <property type="entry name" value="ADP-ribosylation"/>
    <property type="match status" value="1"/>
</dbReference>
<reference evidence="3" key="1">
    <citation type="submission" date="2023-03" db="EMBL/GenBank/DDBJ databases">
        <authorList>
            <person name="Steffen K."/>
            <person name="Cardenas P."/>
        </authorList>
    </citation>
    <scope>NUCLEOTIDE SEQUENCE</scope>
</reference>
<keyword evidence="4" id="KW-1185">Reference proteome</keyword>